<feature type="domain" description="AIG1-type G" evidence="6">
    <location>
        <begin position="30"/>
        <end position="229"/>
    </location>
</feature>
<evidence type="ECO:0000313" key="8">
    <source>
        <dbReference type="Proteomes" id="UP001482620"/>
    </source>
</evidence>
<evidence type="ECO:0000259" key="6">
    <source>
        <dbReference type="PROSITE" id="PS51720"/>
    </source>
</evidence>
<proteinExistence type="inferred from homology"/>
<dbReference type="PANTHER" id="PTHR10903:SF180">
    <property type="entry name" value="GTPASE IMAP FAMILY MEMBER 7-LIKE"/>
    <property type="match status" value="1"/>
</dbReference>
<evidence type="ECO:0000256" key="3">
    <source>
        <dbReference type="ARBA" id="ARBA00023134"/>
    </source>
</evidence>
<protein>
    <recommendedName>
        <fullName evidence="6">AIG1-type G domain-containing protein</fullName>
    </recommendedName>
</protein>
<gene>
    <name evidence="7" type="ORF">ILYODFUR_022037</name>
</gene>
<name>A0ABV0SQS2_9TELE</name>
<keyword evidence="3" id="KW-0342">GTP-binding</keyword>
<dbReference type="SUPFAM" id="SSF52540">
    <property type="entry name" value="P-loop containing nucleoside triphosphate hydrolases"/>
    <property type="match status" value="1"/>
</dbReference>
<feature type="coiled-coil region" evidence="4">
    <location>
        <begin position="222"/>
        <end position="293"/>
    </location>
</feature>
<keyword evidence="4" id="KW-0175">Coiled coil</keyword>
<dbReference type="InterPro" id="IPR006703">
    <property type="entry name" value="G_AIG1"/>
</dbReference>
<reference evidence="7 8" key="1">
    <citation type="submission" date="2021-06" db="EMBL/GenBank/DDBJ databases">
        <authorList>
            <person name="Palmer J.M."/>
        </authorList>
    </citation>
    <scope>NUCLEOTIDE SEQUENCE [LARGE SCALE GENOMIC DNA]</scope>
    <source>
        <strain evidence="8">if_2019</strain>
        <tissue evidence="7">Muscle</tissue>
    </source>
</reference>
<keyword evidence="2" id="KW-0547">Nucleotide-binding</keyword>
<sequence length="321" mass="36951">MAESGGTGASKERVRRRSMDEPPTVSDFSVHDFKLVLVGKTGAGKSSSGNTILGRDAFRAATKHSSETAECSKQREKVFSRMVSVVDTPGLFDTYQSDETVRREISKCINMTAPGPHAILLVIRFGPFTAEEREAVMKVTEIFGEEAWKYTMILFTHGDEVKSDFDQKVKKAPLELQEILKKAGNRYHVFNNLQASDRRQVMNLLEKIQKMVDDNGGQFYSNDTYEEAMRMLDQREQDIKQRYKKSLEEKTKAVEAEYEKRLSEVQEDHEQVVKQLESELEELKRYYHVLESGVRQVLEQLTKNDDYGELCKQYYETLKLN</sequence>
<dbReference type="EMBL" id="JAHRIQ010002401">
    <property type="protein sequence ID" value="MEQ2222058.1"/>
    <property type="molecule type" value="Genomic_DNA"/>
</dbReference>
<feature type="region of interest" description="Disordered" evidence="5">
    <location>
        <begin position="1"/>
        <end position="25"/>
    </location>
</feature>
<dbReference type="Gene3D" id="3.40.50.300">
    <property type="entry name" value="P-loop containing nucleotide triphosphate hydrolases"/>
    <property type="match status" value="1"/>
</dbReference>
<dbReference type="Proteomes" id="UP001482620">
    <property type="component" value="Unassembled WGS sequence"/>
</dbReference>
<evidence type="ECO:0000256" key="5">
    <source>
        <dbReference type="SAM" id="MobiDB-lite"/>
    </source>
</evidence>
<dbReference type="Pfam" id="PF04548">
    <property type="entry name" value="AIG1"/>
    <property type="match status" value="1"/>
</dbReference>
<dbReference type="CDD" id="cd01852">
    <property type="entry name" value="AIG1"/>
    <property type="match status" value="1"/>
</dbReference>
<dbReference type="InterPro" id="IPR027417">
    <property type="entry name" value="P-loop_NTPase"/>
</dbReference>
<dbReference type="InterPro" id="IPR045058">
    <property type="entry name" value="GIMA/IAN/Toc"/>
</dbReference>
<evidence type="ECO:0000256" key="1">
    <source>
        <dbReference type="ARBA" id="ARBA00008535"/>
    </source>
</evidence>
<comment type="similarity">
    <text evidence="1">Belongs to the TRAFAC class TrmE-Era-EngA-EngB-Septin-like GTPase superfamily. AIG1/Toc34/Toc159-like paraseptin GTPase family. IAN subfamily.</text>
</comment>
<dbReference type="PROSITE" id="PS51720">
    <property type="entry name" value="G_AIG1"/>
    <property type="match status" value="1"/>
</dbReference>
<evidence type="ECO:0000313" key="7">
    <source>
        <dbReference type="EMBL" id="MEQ2222058.1"/>
    </source>
</evidence>
<organism evidence="7 8">
    <name type="scientific">Ilyodon furcidens</name>
    <name type="common">goldbreast splitfin</name>
    <dbReference type="NCBI Taxonomy" id="33524"/>
    <lineage>
        <taxon>Eukaryota</taxon>
        <taxon>Metazoa</taxon>
        <taxon>Chordata</taxon>
        <taxon>Craniata</taxon>
        <taxon>Vertebrata</taxon>
        <taxon>Euteleostomi</taxon>
        <taxon>Actinopterygii</taxon>
        <taxon>Neopterygii</taxon>
        <taxon>Teleostei</taxon>
        <taxon>Neoteleostei</taxon>
        <taxon>Acanthomorphata</taxon>
        <taxon>Ovalentaria</taxon>
        <taxon>Atherinomorphae</taxon>
        <taxon>Cyprinodontiformes</taxon>
        <taxon>Goodeidae</taxon>
        <taxon>Ilyodon</taxon>
    </lineage>
</organism>
<accession>A0ABV0SQS2</accession>
<evidence type="ECO:0000256" key="2">
    <source>
        <dbReference type="ARBA" id="ARBA00022741"/>
    </source>
</evidence>
<dbReference type="PANTHER" id="PTHR10903">
    <property type="entry name" value="GTPASE, IMAP FAMILY MEMBER-RELATED"/>
    <property type="match status" value="1"/>
</dbReference>
<comment type="caution">
    <text evidence="7">The sequence shown here is derived from an EMBL/GenBank/DDBJ whole genome shotgun (WGS) entry which is preliminary data.</text>
</comment>
<evidence type="ECO:0000256" key="4">
    <source>
        <dbReference type="SAM" id="Coils"/>
    </source>
</evidence>
<keyword evidence="8" id="KW-1185">Reference proteome</keyword>